<proteinExistence type="predicted"/>
<dbReference type="EMBL" id="FN653015">
    <property type="protein sequence ID" value="CBY20210.1"/>
    <property type="molecule type" value="Genomic_DNA"/>
</dbReference>
<keyword evidence="4" id="KW-1185">Reference proteome</keyword>
<sequence>MEGVRSRIDQGFPRDYCFLTNEKENLPTGLKAGMEEWHVPICSNLPQDEVGFLKIDDIQEMWQALGLEEVKNNFKFFELVEGEQTISVTNFRHSIDSILKDVPGGQQLLATYKAEITFLWEQFESAVQQAEKMKDLCSAAEQRNLLIVEDAEENQTGLSNDHVQLVQKIEAEWKEKLEKSKMQFKSELEFMESSFNRQRKYIKFEGAKTESEGRAARNVGWSASESKVARNFSRASLPYVQTTDLDTFFTGKPSFIEKKKSNKIEKEKIKWRQKYEAELQHSAEVEVNLKLHYKDAQSEVKDLRARIDELREYSDKVDEDNKKLRKELEKSKPECEAIKEVSDDLDASSLVEQYERYIRDLKDKIDEQSTTINSFRDEPDIHSTPSRLSSRIDPDGEEERSGDILDSDNEDLYEKALQFHLTSTPGKIDGNKSFAEELKGNAFTPRALHSLLDEPVVQNLDSWVQVEAETAEVALQAIPQTADSSTETSSKMFKSVETQVLIKTEEEHRQNEMLLELEERLLCALKDAENIGALAHEKDNALDELRISVETCNQLEKELDKYRLELDETRRKAFKITAEKNALEQKQNIEEIKVKNVQSQMENVESKVAKLTQELIKARDEKSNAEKLAKNVENDQKLIKKLKDDISEAQENYFSEVMKTKTLTEEAKKSAFKIAELESLVSVGYAEKDRLSVEIRALALKANQNESQESVEIGKLISEISSLKEINETFHKNVTNTSEKLMREKKECTRLRGLVSHMNRTNKENYELKCTISKLKTEHEVAKKTLKDKETLVEALNKKGRSRSELTKKQSQQLKITISELKMELESIKDVYETNEQSMKNELDNMEKQLHLAIDQTVELEDKLQKIISQKSNLLSEKERENAKKSAELSQLNEQLAKISELEKSHQIIMKQEKSKMQEALNEKSRQLSAIELNFTSQIKELNNEKEILQDNLDHFQQEVEDLEEKLKESKEAKPTITTVITETTEIIKSKPKLNNGTYLQVEFENSSESESEESTDQSLIIELQKENQELREQVRNLEKFQENYDRLRLTSSDTQDCDSNSVSSSIIAYSPSMNELRLVDSDRLSTVTSVQAAHKSTIGKVAEMRAQLGLPPIAHHQVASLENENIELTSKLRKTRIMLNDNTNRLRDMYRKLNKSEVLIQNLYMENSRLMRAMKASFSRCASPEAKA</sequence>
<dbReference type="Proteomes" id="UP000001307">
    <property type="component" value="Unassembled WGS sequence"/>
</dbReference>
<evidence type="ECO:0000256" key="1">
    <source>
        <dbReference type="SAM" id="Coils"/>
    </source>
</evidence>
<feature type="coiled-coil region" evidence="1">
    <location>
        <begin position="1021"/>
        <end position="1051"/>
    </location>
</feature>
<gene>
    <name evidence="3" type="ORF">GSOID_T00000195001</name>
</gene>
<feature type="region of interest" description="Disordered" evidence="2">
    <location>
        <begin position="370"/>
        <end position="407"/>
    </location>
</feature>
<protein>
    <submittedName>
        <fullName evidence="3">Uncharacterized protein</fullName>
    </submittedName>
</protein>
<evidence type="ECO:0000313" key="4">
    <source>
        <dbReference type="Proteomes" id="UP000001307"/>
    </source>
</evidence>
<name>E4WR24_OIKDI</name>
<dbReference type="InParanoid" id="E4WR24"/>
<dbReference type="OrthoDB" id="5799458at2759"/>
<feature type="compositionally biased region" description="Basic and acidic residues" evidence="2">
    <location>
        <begin position="390"/>
        <end position="403"/>
    </location>
</feature>
<feature type="coiled-coil region" evidence="1">
    <location>
        <begin position="772"/>
        <end position="973"/>
    </location>
</feature>
<organism evidence="3">
    <name type="scientific">Oikopleura dioica</name>
    <name type="common">Tunicate</name>
    <dbReference type="NCBI Taxonomy" id="34765"/>
    <lineage>
        <taxon>Eukaryota</taxon>
        <taxon>Metazoa</taxon>
        <taxon>Chordata</taxon>
        <taxon>Tunicata</taxon>
        <taxon>Appendicularia</taxon>
        <taxon>Copelata</taxon>
        <taxon>Oikopleuridae</taxon>
        <taxon>Oikopleura</taxon>
    </lineage>
</organism>
<evidence type="ECO:0000256" key="2">
    <source>
        <dbReference type="SAM" id="MobiDB-lite"/>
    </source>
</evidence>
<keyword evidence="1" id="KW-0175">Coiled coil</keyword>
<feature type="coiled-coil region" evidence="1">
    <location>
        <begin position="538"/>
        <end position="652"/>
    </location>
</feature>
<dbReference type="AlphaFoldDB" id="E4WR24"/>
<reference evidence="3" key="1">
    <citation type="journal article" date="2010" name="Science">
        <title>Plasticity of animal genome architecture unmasked by rapid evolution of a pelagic tunicate.</title>
        <authorList>
            <person name="Denoeud F."/>
            <person name="Henriet S."/>
            <person name="Mungpakdee S."/>
            <person name="Aury J.M."/>
            <person name="Da Silva C."/>
            <person name="Brinkmann H."/>
            <person name="Mikhaleva J."/>
            <person name="Olsen L.C."/>
            <person name="Jubin C."/>
            <person name="Canestro C."/>
            <person name="Bouquet J.M."/>
            <person name="Danks G."/>
            <person name="Poulain J."/>
            <person name="Campsteijn C."/>
            <person name="Adamski M."/>
            <person name="Cross I."/>
            <person name="Yadetie F."/>
            <person name="Muffato M."/>
            <person name="Louis A."/>
            <person name="Butcher S."/>
            <person name="Tsagkogeorga G."/>
            <person name="Konrad A."/>
            <person name="Singh S."/>
            <person name="Jensen M.F."/>
            <person name="Cong E.H."/>
            <person name="Eikeseth-Otteraa H."/>
            <person name="Noel B."/>
            <person name="Anthouard V."/>
            <person name="Porcel B.M."/>
            <person name="Kachouri-Lafond R."/>
            <person name="Nishino A."/>
            <person name="Ugolini M."/>
            <person name="Chourrout P."/>
            <person name="Nishida H."/>
            <person name="Aasland R."/>
            <person name="Huzurbazar S."/>
            <person name="Westhof E."/>
            <person name="Delsuc F."/>
            <person name="Lehrach H."/>
            <person name="Reinhardt R."/>
            <person name="Weissenbach J."/>
            <person name="Roy S.W."/>
            <person name="Artiguenave F."/>
            <person name="Postlethwait J.H."/>
            <person name="Manak J.R."/>
            <person name="Thompson E.M."/>
            <person name="Jaillon O."/>
            <person name="Du Pasquier L."/>
            <person name="Boudinot P."/>
            <person name="Liberles D.A."/>
            <person name="Volff J.N."/>
            <person name="Philippe H."/>
            <person name="Lenhard B."/>
            <person name="Roest Crollius H."/>
            <person name="Wincker P."/>
            <person name="Chourrout D."/>
        </authorList>
    </citation>
    <scope>NUCLEOTIDE SEQUENCE [LARGE SCALE GENOMIC DNA]</scope>
</reference>
<evidence type="ECO:0000313" key="3">
    <source>
        <dbReference type="EMBL" id="CBY20210.1"/>
    </source>
</evidence>
<accession>E4WR24</accession>